<protein>
    <submittedName>
        <fullName evidence="2">Uncharacterized protein</fullName>
    </submittedName>
</protein>
<organism evidence="2 3">
    <name type="scientific">Microbacterium marinum</name>
    <dbReference type="NCBI Taxonomy" id="421115"/>
    <lineage>
        <taxon>Bacteria</taxon>
        <taxon>Bacillati</taxon>
        <taxon>Actinomycetota</taxon>
        <taxon>Actinomycetes</taxon>
        <taxon>Micrococcales</taxon>
        <taxon>Microbacteriaceae</taxon>
        <taxon>Microbacterium</taxon>
    </lineage>
</organism>
<sequence length="233" mass="23351">MRPRLLAALGGTVVLLAALVGCATPGAAGPGGSVPDGGAADSAPAWEVDAGWIAGGTMIAVVTYGSSSCAPVLGEVAEVDGVVDVTLRDPEAEACTDDLVPQPLAVPVPAGVEPRDGARVTVSLGDARGDIDLPAYTGDPVEEFTPSAGWVGDDAIALLTWGSSSCRPIVESVSVKSAASVVVTFATPDADQVCTMDMAPQLTVAQLDPDVEVDRDATVTLGVLDAAETVSIR</sequence>
<dbReference type="Proteomes" id="UP000573729">
    <property type="component" value="Unassembled WGS sequence"/>
</dbReference>
<dbReference type="EMBL" id="JACHMD010000001">
    <property type="protein sequence ID" value="MBB4665315.1"/>
    <property type="molecule type" value="Genomic_DNA"/>
</dbReference>
<proteinExistence type="predicted"/>
<comment type="caution">
    <text evidence="2">The sequence shown here is derived from an EMBL/GenBank/DDBJ whole genome shotgun (WGS) entry which is preliminary data.</text>
</comment>
<evidence type="ECO:0000256" key="1">
    <source>
        <dbReference type="SAM" id="SignalP"/>
    </source>
</evidence>
<feature type="signal peptide" evidence="1">
    <location>
        <begin position="1"/>
        <end position="23"/>
    </location>
</feature>
<gene>
    <name evidence="2" type="ORF">BKA24_000024</name>
</gene>
<keyword evidence="1" id="KW-0732">Signal</keyword>
<feature type="chain" id="PRO_5039688137" evidence="1">
    <location>
        <begin position="24"/>
        <end position="233"/>
    </location>
</feature>
<evidence type="ECO:0000313" key="3">
    <source>
        <dbReference type="Proteomes" id="UP000573729"/>
    </source>
</evidence>
<dbReference type="AlphaFoldDB" id="A0A7W7FHI2"/>
<accession>A0A7W7FHI2</accession>
<evidence type="ECO:0000313" key="2">
    <source>
        <dbReference type="EMBL" id="MBB4665315.1"/>
    </source>
</evidence>
<dbReference type="RefSeq" id="WP_184214115.1">
    <property type="nucleotide sequence ID" value="NZ_JACHMD010000001.1"/>
</dbReference>
<reference evidence="2 3" key="1">
    <citation type="submission" date="2020-08" db="EMBL/GenBank/DDBJ databases">
        <title>Sequencing the genomes of 1000 actinobacteria strains.</title>
        <authorList>
            <person name="Klenk H.-P."/>
        </authorList>
    </citation>
    <scope>NUCLEOTIDE SEQUENCE [LARGE SCALE GENOMIC DNA]</scope>
    <source>
        <strain evidence="2 3">DSM 24947</strain>
    </source>
</reference>
<keyword evidence="3" id="KW-1185">Reference proteome</keyword>
<name>A0A7W7FHI2_9MICO</name>
<dbReference type="PROSITE" id="PS51257">
    <property type="entry name" value="PROKAR_LIPOPROTEIN"/>
    <property type="match status" value="1"/>
</dbReference>